<evidence type="ECO:0000256" key="3">
    <source>
        <dbReference type="ARBA" id="ARBA00023163"/>
    </source>
</evidence>
<name>A0A9W9HL33_9EURO</name>
<dbReference type="GO" id="GO:0003677">
    <property type="term" value="F:DNA binding"/>
    <property type="evidence" value="ECO:0007669"/>
    <property type="project" value="UniProtKB-KW"/>
</dbReference>
<evidence type="ECO:0000256" key="1">
    <source>
        <dbReference type="ARBA" id="ARBA00023015"/>
    </source>
</evidence>
<dbReference type="AlphaFoldDB" id="A0A9W9HL33"/>
<keyword evidence="1" id="KW-0805">Transcription regulation</keyword>
<feature type="region of interest" description="Disordered" evidence="5">
    <location>
        <begin position="58"/>
        <end position="86"/>
    </location>
</feature>
<protein>
    <submittedName>
        <fullName evidence="6">Uncharacterized protein</fullName>
    </submittedName>
</protein>
<dbReference type="EMBL" id="JAPZBO010000002">
    <property type="protein sequence ID" value="KAJ5324933.1"/>
    <property type="molecule type" value="Genomic_DNA"/>
</dbReference>
<evidence type="ECO:0000256" key="4">
    <source>
        <dbReference type="ARBA" id="ARBA00023242"/>
    </source>
</evidence>
<dbReference type="GO" id="GO:0008270">
    <property type="term" value="F:zinc ion binding"/>
    <property type="evidence" value="ECO:0007669"/>
    <property type="project" value="InterPro"/>
</dbReference>
<evidence type="ECO:0000256" key="2">
    <source>
        <dbReference type="ARBA" id="ARBA00023125"/>
    </source>
</evidence>
<gene>
    <name evidence="6" type="ORF">N7476_003533</name>
</gene>
<dbReference type="SMART" id="SM00066">
    <property type="entry name" value="GAL4"/>
    <property type="match status" value="1"/>
</dbReference>
<dbReference type="Pfam" id="PF00172">
    <property type="entry name" value="Zn_clus"/>
    <property type="match status" value="1"/>
</dbReference>
<dbReference type="Gene3D" id="4.10.240.10">
    <property type="entry name" value="Zn(2)-C6 fungal-type DNA-binding domain"/>
    <property type="match status" value="1"/>
</dbReference>
<dbReference type="CDD" id="cd00067">
    <property type="entry name" value="GAL4"/>
    <property type="match status" value="1"/>
</dbReference>
<dbReference type="OrthoDB" id="4491390at2759"/>
<feature type="compositionally biased region" description="Low complexity" evidence="5">
    <location>
        <begin position="63"/>
        <end position="78"/>
    </location>
</feature>
<dbReference type="PROSITE" id="PS50048">
    <property type="entry name" value="ZN2_CY6_FUNGAL_2"/>
    <property type="match status" value="1"/>
</dbReference>
<dbReference type="PANTHER" id="PTHR38791:SF12">
    <property type="entry name" value="TRANSCRIPTION FACTOR DOMAIN-CONTAINING PROTEIN-RELATED"/>
    <property type="match status" value="1"/>
</dbReference>
<dbReference type="InterPro" id="IPR036864">
    <property type="entry name" value="Zn2-C6_fun-type_DNA-bd_sf"/>
</dbReference>
<accession>A0A9W9HL33</accession>
<dbReference type="PROSITE" id="PS00463">
    <property type="entry name" value="ZN2_CY6_FUNGAL_1"/>
    <property type="match status" value="1"/>
</dbReference>
<dbReference type="PANTHER" id="PTHR38791">
    <property type="entry name" value="ZN(II)2CYS6 TRANSCRIPTION FACTOR (EUROFUNG)-RELATED-RELATED"/>
    <property type="match status" value="1"/>
</dbReference>
<dbReference type="SUPFAM" id="SSF57701">
    <property type="entry name" value="Zn2/Cys6 DNA-binding domain"/>
    <property type="match status" value="1"/>
</dbReference>
<evidence type="ECO:0000256" key="5">
    <source>
        <dbReference type="SAM" id="MobiDB-lite"/>
    </source>
</evidence>
<keyword evidence="2" id="KW-0238">DNA-binding</keyword>
<reference evidence="6" key="2">
    <citation type="journal article" date="2023" name="IMA Fungus">
        <title>Comparative genomic study of the Penicillium genus elucidates a diverse pangenome and 15 lateral gene transfer events.</title>
        <authorList>
            <person name="Petersen C."/>
            <person name="Sorensen T."/>
            <person name="Nielsen M.R."/>
            <person name="Sondergaard T.E."/>
            <person name="Sorensen J.L."/>
            <person name="Fitzpatrick D.A."/>
            <person name="Frisvad J.C."/>
            <person name="Nielsen K.L."/>
        </authorList>
    </citation>
    <scope>NUCLEOTIDE SEQUENCE</scope>
    <source>
        <strain evidence="6">IBT 21472</strain>
    </source>
</reference>
<proteinExistence type="predicted"/>
<dbReference type="Proteomes" id="UP001147746">
    <property type="component" value="Unassembled WGS sequence"/>
</dbReference>
<dbReference type="Pfam" id="PF11951">
    <property type="entry name" value="Fungal_trans_2"/>
    <property type="match status" value="1"/>
</dbReference>
<keyword evidence="3" id="KW-0804">Transcription</keyword>
<dbReference type="InterPro" id="IPR001138">
    <property type="entry name" value="Zn2Cys6_DnaBD"/>
</dbReference>
<evidence type="ECO:0000313" key="6">
    <source>
        <dbReference type="EMBL" id="KAJ5324933.1"/>
    </source>
</evidence>
<dbReference type="GO" id="GO:0000981">
    <property type="term" value="F:DNA-binding transcription factor activity, RNA polymerase II-specific"/>
    <property type="evidence" value="ECO:0007669"/>
    <property type="project" value="InterPro"/>
</dbReference>
<keyword evidence="4" id="KW-0539">Nucleus</keyword>
<organism evidence="6 7">
    <name type="scientific">Penicillium atrosanguineum</name>
    <dbReference type="NCBI Taxonomy" id="1132637"/>
    <lineage>
        <taxon>Eukaryota</taxon>
        <taxon>Fungi</taxon>
        <taxon>Dikarya</taxon>
        <taxon>Ascomycota</taxon>
        <taxon>Pezizomycotina</taxon>
        <taxon>Eurotiomycetes</taxon>
        <taxon>Eurotiomycetidae</taxon>
        <taxon>Eurotiales</taxon>
        <taxon>Aspergillaceae</taxon>
        <taxon>Penicillium</taxon>
    </lineage>
</organism>
<comment type="caution">
    <text evidence="6">The sequence shown here is derived from an EMBL/GenBank/DDBJ whole genome shotgun (WGS) entry which is preliminary data.</text>
</comment>
<dbReference type="InterPro" id="IPR021858">
    <property type="entry name" value="Fun_TF"/>
</dbReference>
<dbReference type="InterPro" id="IPR053175">
    <property type="entry name" value="DHMBA_Reg_Transcription_Factor"/>
</dbReference>
<evidence type="ECO:0000313" key="7">
    <source>
        <dbReference type="Proteomes" id="UP001147746"/>
    </source>
</evidence>
<reference evidence="6" key="1">
    <citation type="submission" date="2022-12" db="EMBL/GenBank/DDBJ databases">
        <authorList>
            <person name="Petersen C."/>
        </authorList>
    </citation>
    <scope>NUCLEOTIDE SEQUENCE</scope>
    <source>
        <strain evidence="6">IBT 21472</strain>
    </source>
</reference>
<keyword evidence="7" id="KW-1185">Reference proteome</keyword>
<sequence length="521" mass="58017">MVYGGKPSTGCYLCRKRKIKCDEARPGCRNCDIYGRPCPGYRPDAVFRNETRKVERLAKKDISSSISESNSSSSSSSSQALTVVDRQHQPSSTLSLHRIADATWENRALCYFFDQYTIADNKDEGLSGHLEYLPPLYARAAEVESTAKGSPAACLRSAVDATALMTLANSSNSPPLMIKARYKYGKALRGLREALASPDSAVKDETFASVMLLSLYEDISGERNGLFSSHTAGFEFLMKLRGEGQLDHRRGRDMFNFAYAHTYVEILALGDKPRHDIDWVMGLLDRNDPIEGLMLAASRISQLFVSMQKAPNPPELATVEQWIETGRRSDDELSQWPLQLPDRWLPLIVYSTAGEPLMVYKCIANAIIWNYYRAARVMLQQLLFSINRTYLSIIKKSGKPDDPSQAGSALDETVLRAVVREMTTDVCNSIPFSLSDVDELGRPTSSLDGKPIRAAQAFGLIWPLWYILSWGLPTEAQFNQIREVLWRIGSTLGIKLALILAREAERMRSEPSAPAVGFSGC</sequence>